<dbReference type="SMART" id="SM00335">
    <property type="entry name" value="ANX"/>
    <property type="match status" value="4"/>
</dbReference>
<feature type="compositionally biased region" description="Low complexity" evidence="4">
    <location>
        <begin position="43"/>
        <end position="55"/>
    </location>
</feature>
<dbReference type="GO" id="GO:0005886">
    <property type="term" value="C:plasma membrane"/>
    <property type="evidence" value="ECO:0007669"/>
    <property type="project" value="TreeGrafter"/>
</dbReference>
<dbReference type="GO" id="GO:0005737">
    <property type="term" value="C:cytoplasm"/>
    <property type="evidence" value="ECO:0007669"/>
    <property type="project" value="TreeGrafter"/>
</dbReference>
<dbReference type="EMBL" id="WVTA01000004">
    <property type="protein sequence ID" value="KAK3213825.1"/>
    <property type="molecule type" value="Genomic_DNA"/>
</dbReference>
<evidence type="ECO:0000256" key="3">
    <source>
        <dbReference type="ARBA" id="ARBA00023216"/>
    </source>
</evidence>
<dbReference type="SUPFAM" id="SSF47874">
    <property type="entry name" value="Annexin"/>
    <property type="match status" value="1"/>
</dbReference>
<evidence type="ECO:0000313" key="6">
    <source>
        <dbReference type="Proteomes" id="UP001280581"/>
    </source>
</evidence>
<dbReference type="InterPro" id="IPR018502">
    <property type="entry name" value="Annexin_repeat"/>
</dbReference>
<keyword evidence="2" id="KW-0677">Repeat</keyword>
<evidence type="ECO:0008006" key="7">
    <source>
        <dbReference type="Google" id="ProtNLM"/>
    </source>
</evidence>
<dbReference type="InterPro" id="IPR001464">
    <property type="entry name" value="Annexin"/>
</dbReference>
<keyword evidence="6" id="KW-1185">Reference proteome</keyword>
<organism evidence="5 6">
    <name type="scientific">Pseudopithomyces chartarum</name>
    <dbReference type="NCBI Taxonomy" id="1892770"/>
    <lineage>
        <taxon>Eukaryota</taxon>
        <taxon>Fungi</taxon>
        <taxon>Dikarya</taxon>
        <taxon>Ascomycota</taxon>
        <taxon>Pezizomycotina</taxon>
        <taxon>Dothideomycetes</taxon>
        <taxon>Pleosporomycetidae</taxon>
        <taxon>Pleosporales</taxon>
        <taxon>Massarineae</taxon>
        <taxon>Didymosphaeriaceae</taxon>
        <taxon>Pseudopithomyces</taxon>
    </lineage>
</organism>
<evidence type="ECO:0000256" key="4">
    <source>
        <dbReference type="SAM" id="MobiDB-lite"/>
    </source>
</evidence>
<dbReference type="PANTHER" id="PTHR10502:SF102">
    <property type="entry name" value="ANNEXIN B11"/>
    <property type="match status" value="1"/>
</dbReference>
<evidence type="ECO:0000313" key="5">
    <source>
        <dbReference type="EMBL" id="KAK3213825.1"/>
    </source>
</evidence>
<comment type="similarity">
    <text evidence="1">Belongs to the annexin family.</text>
</comment>
<dbReference type="AlphaFoldDB" id="A0AAN6M220"/>
<evidence type="ECO:0000256" key="1">
    <source>
        <dbReference type="ARBA" id="ARBA00007831"/>
    </source>
</evidence>
<dbReference type="Pfam" id="PF00191">
    <property type="entry name" value="Annexin"/>
    <property type="match status" value="4"/>
</dbReference>
<name>A0AAN6M220_9PLEO</name>
<feature type="region of interest" description="Disordered" evidence="4">
    <location>
        <begin position="547"/>
        <end position="575"/>
    </location>
</feature>
<dbReference type="GO" id="GO:0005509">
    <property type="term" value="F:calcium ion binding"/>
    <property type="evidence" value="ECO:0007669"/>
    <property type="project" value="InterPro"/>
</dbReference>
<dbReference type="Gene3D" id="1.10.220.10">
    <property type="entry name" value="Annexin"/>
    <property type="match status" value="4"/>
</dbReference>
<feature type="compositionally biased region" description="Pro residues" evidence="4">
    <location>
        <begin position="10"/>
        <end position="42"/>
    </location>
</feature>
<dbReference type="Proteomes" id="UP001280581">
    <property type="component" value="Unassembled WGS sequence"/>
</dbReference>
<comment type="caution">
    <text evidence="5">The sequence shown here is derived from an EMBL/GenBank/DDBJ whole genome shotgun (WGS) entry which is preliminary data.</text>
</comment>
<proteinExistence type="inferred from homology"/>
<accession>A0AAN6M220</accession>
<sequence length="861" mass="94303">MYGQQGGYGQPPPQQGWNQPPPGQYNAPPPQQSWGAPPPGNNYPPQQGYGAQSGYQPPPPQSGYAPPPNQYGAPPPPPGQQPHGGQQGGWGASAPPNQYASPAPPNQYGAPLPKANGDSHPSKVATASHLLSRATARQLASLGYGPQQTANIDFTHDIETIRVAMKGFGTDEQALIAVLAKKDPIQINTLRQAYHQRMMRDLIEHVGKETSGYFGKGLVQIVRGPLIGDCYTLYEAMKGLGTKEAAIDDVLVGRSNADVNAIKTEYQRLFSRSLETDLRGDLSGGTEQMYMMIIAARRTEDSAPVLPHDVERDTNELQRGMGNMLSKNASAVCNLMFTRNDAQIRAIAQSYQQRFQQPLVKAIKSKFSGHMENALILLIDRAVNRAEAEATRLEESMAGIGTKDELLVQRVVRCHWDQNFMHAVSNAYERKYRKTLVKRIQGETSRDYENDICHQMPFFSKRNLIPWYHEILAMVYFDQPSHLNASGPHSHPFDLGHQRQSRPSRWQYPILPRRYLELTSINRPPNIPLRKPKSLSRRSFLFRPQRRLHRHHPPAQSRHRYHHHRPRLHQSQRRNHPPIIVIGVPADTFSPGITRTIPVVPQAEPTTVTYYGGPPSNGTEVVVIEPLPGVCGAFVAPDVTPTEDSPSSSPTADLCPNKGCSGAVSRAAETVIDAINEVTQLSMLLQKAAKKIGEAPVSIPVPGLPRPTLAVGDEADVSLLPGGPIIEVSTGLGRITLSVSVALPTFQTFPPFVPGCSADTIVLAWLEFVRVHQELLAILIGRSGLLERGPIKRDGTVAMVARAEQGFVGRPIAAALRKLEAVVDTLAVGIVDLVPNKSECTKQKSAELKKSIQKAGTSYDG</sequence>
<dbReference type="InterPro" id="IPR037104">
    <property type="entry name" value="Annexin_sf"/>
</dbReference>
<evidence type="ECO:0000256" key="2">
    <source>
        <dbReference type="ARBA" id="ARBA00022737"/>
    </source>
</evidence>
<dbReference type="GO" id="GO:0012506">
    <property type="term" value="C:vesicle membrane"/>
    <property type="evidence" value="ECO:0007669"/>
    <property type="project" value="TreeGrafter"/>
</dbReference>
<dbReference type="PRINTS" id="PR01813">
    <property type="entry name" value="ANNEXINFUNGI"/>
</dbReference>
<gene>
    <name evidence="5" type="ORF">GRF29_28g1155456</name>
</gene>
<dbReference type="InterPro" id="IPR009117">
    <property type="entry name" value="ANX14"/>
</dbReference>
<dbReference type="GO" id="GO:0001786">
    <property type="term" value="F:phosphatidylserine binding"/>
    <property type="evidence" value="ECO:0007669"/>
    <property type="project" value="TreeGrafter"/>
</dbReference>
<reference evidence="5 6" key="1">
    <citation type="submission" date="2021-02" db="EMBL/GenBank/DDBJ databases">
        <title>Genome assembly of Pseudopithomyces chartarum.</title>
        <authorList>
            <person name="Jauregui R."/>
            <person name="Singh J."/>
            <person name="Voisey C."/>
        </authorList>
    </citation>
    <scope>NUCLEOTIDE SEQUENCE [LARGE SCALE GENOMIC DNA]</scope>
    <source>
        <strain evidence="5 6">AGR01</strain>
    </source>
</reference>
<feature type="region of interest" description="Disordered" evidence="4">
    <location>
        <begin position="1"/>
        <end position="123"/>
    </location>
</feature>
<dbReference type="GO" id="GO:0005634">
    <property type="term" value="C:nucleus"/>
    <property type="evidence" value="ECO:0007669"/>
    <property type="project" value="TreeGrafter"/>
</dbReference>
<dbReference type="GO" id="GO:0005544">
    <property type="term" value="F:calcium-dependent phospholipid binding"/>
    <property type="evidence" value="ECO:0007669"/>
    <property type="project" value="InterPro"/>
</dbReference>
<protein>
    <recommendedName>
        <fullName evidence="7">Annexin</fullName>
    </recommendedName>
</protein>
<keyword evidence="3" id="KW-0041">Annexin</keyword>
<dbReference type="PRINTS" id="PR00196">
    <property type="entry name" value="ANNEXIN"/>
</dbReference>
<dbReference type="PANTHER" id="PTHR10502">
    <property type="entry name" value="ANNEXIN"/>
    <property type="match status" value="1"/>
</dbReference>
<dbReference type="PROSITE" id="PS51897">
    <property type="entry name" value="ANNEXIN_2"/>
    <property type="match status" value="3"/>
</dbReference>
<feature type="compositionally biased region" description="Pro residues" evidence="4">
    <location>
        <begin position="56"/>
        <end position="80"/>
    </location>
</feature>